<dbReference type="RefSeq" id="WP_024004315.1">
    <property type="nucleotide sequence ID" value="NZ_KI650979.1"/>
</dbReference>
<dbReference type="InterPro" id="IPR009100">
    <property type="entry name" value="AcylCoA_DH/oxidase_NM_dom_sf"/>
</dbReference>
<comment type="cofactor">
    <cofactor evidence="1">
        <name>FAD</name>
        <dbReference type="ChEBI" id="CHEBI:57692"/>
    </cofactor>
</comment>
<evidence type="ECO:0000313" key="7">
    <source>
        <dbReference type="EMBL" id="ETF03444.1"/>
    </source>
</evidence>
<sequence>MGFEPITIFPGELLEGAERLARDTSANSAPLPASIIRDMGWSSTLIAEKHGGYGGSFNDIGAVLEGLASRATNLPVMTRCCIVPGMLMAATETEAIRTCLSRIAEGAICVELAGPLNRYDDAAVPRLSPTGGGWRLTGTLDAVEWTADCTHLLFCARNTVDNTPCVIILETTQLPEPSTAFSTVERRQVKQIDLPDLKLDSSAVLADGDSAQAMSRAGWALAQAAIAADMVCTMNNMLAETIRYLQDRKQFGQPLAQFQVLRHDVARLYVDFETCKNLLMSSLRSLDAGGFDDQCLAAFDLLGLYMREQAVEFAQSVIQLHGGMGMTRETLAARMASRLIGLAFRYGDAYAHTRALSEFQNGSQQ</sequence>
<dbReference type="Proteomes" id="UP000018733">
    <property type="component" value="Unassembled WGS sequence"/>
</dbReference>
<evidence type="ECO:0000256" key="4">
    <source>
        <dbReference type="ARBA" id="ARBA00022827"/>
    </source>
</evidence>
<dbReference type="STRING" id="1424334.W822_06655"/>
<dbReference type="HOGENOM" id="CLU_018204_5_2_4"/>
<dbReference type="PANTHER" id="PTHR43884">
    <property type="entry name" value="ACYL-COA DEHYDROGENASE"/>
    <property type="match status" value="1"/>
</dbReference>
<dbReference type="InterPro" id="IPR009075">
    <property type="entry name" value="AcylCo_DH/oxidase_C"/>
</dbReference>
<dbReference type="PATRIC" id="fig|1424334.3.peg.1328"/>
<keyword evidence="8" id="KW-1185">Reference proteome</keyword>
<evidence type="ECO:0000256" key="3">
    <source>
        <dbReference type="ARBA" id="ARBA00022630"/>
    </source>
</evidence>
<dbReference type="GO" id="GO:0003995">
    <property type="term" value="F:acyl-CoA dehydrogenase activity"/>
    <property type="evidence" value="ECO:0007669"/>
    <property type="project" value="TreeGrafter"/>
</dbReference>
<proteinExistence type="inferred from homology"/>
<name>V8QWQ5_9BURK</name>
<dbReference type="Pfam" id="PF00441">
    <property type="entry name" value="Acyl-CoA_dh_1"/>
    <property type="match status" value="1"/>
</dbReference>
<comment type="caution">
    <text evidence="7">The sequence shown here is derived from an EMBL/GenBank/DDBJ whole genome shotgun (WGS) entry which is preliminary data.</text>
</comment>
<gene>
    <name evidence="7" type="ORF">W822_06655</name>
</gene>
<keyword evidence="4" id="KW-0274">FAD</keyword>
<evidence type="ECO:0000259" key="6">
    <source>
        <dbReference type="Pfam" id="PF00441"/>
    </source>
</evidence>
<dbReference type="GO" id="GO:0050660">
    <property type="term" value="F:flavin adenine dinucleotide binding"/>
    <property type="evidence" value="ECO:0007669"/>
    <property type="project" value="InterPro"/>
</dbReference>
<organism evidence="7 8">
    <name type="scientific">Advenella kashmirensis W13003</name>
    <dbReference type="NCBI Taxonomy" id="1424334"/>
    <lineage>
        <taxon>Bacteria</taxon>
        <taxon>Pseudomonadati</taxon>
        <taxon>Pseudomonadota</taxon>
        <taxon>Betaproteobacteria</taxon>
        <taxon>Burkholderiales</taxon>
        <taxon>Alcaligenaceae</taxon>
    </lineage>
</organism>
<evidence type="ECO:0000256" key="1">
    <source>
        <dbReference type="ARBA" id="ARBA00001974"/>
    </source>
</evidence>
<dbReference type="Gene3D" id="1.20.140.10">
    <property type="entry name" value="Butyryl-CoA Dehydrogenase, subunit A, domain 3"/>
    <property type="match status" value="1"/>
</dbReference>
<keyword evidence="3" id="KW-0285">Flavoprotein</keyword>
<dbReference type="SUPFAM" id="SSF47203">
    <property type="entry name" value="Acyl-CoA dehydrogenase C-terminal domain-like"/>
    <property type="match status" value="1"/>
</dbReference>
<comment type="similarity">
    <text evidence="2">Belongs to the acyl-CoA dehydrogenase family.</text>
</comment>
<feature type="domain" description="Acyl-CoA dehydrogenase/oxidase C-terminal" evidence="6">
    <location>
        <begin position="224"/>
        <end position="336"/>
    </location>
</feature>
<protein>
    <recommendedName>
        <fullName evidence="6">Acyl-CoA dehydrogenase/oxidase C-terminal domain-containing protein</fullName>
    </recommendedName>
</protein>
<dbReference type="InterPro" id="IPR037069">
    <property type="entry name" value="AcylCoA_DH/ox_N_sf"/>
</dbReference>
<reference evidence="7 8" key="1">
    <citation type="journal article" date="2014" name="Genome Announc.">
        <title>Draft Genome Sequence of Advenella kashmirensis Strain W13003, a Polycyclic Aromatic Hydrocarbon-Degrading Bacterium.</title>
        <authorList>
            <person name="Wang X."/>
            <person name="Jin D."/>
            <person name="Zhou L."/>
            <person name="Wu L."/>
            <person name="An W."/>
            <person name="Zhao L."/>
        </authorList>
    </citation>
    <scope>NUCLEOTIDE SEQUENCE [LARGE SCALE GENOMIC DNA]</scope>
    <source>
        <strain evidence="7 8">W13003</strain>
    </source>
</reference>
<dbReference type="SUPFAM" id="SSF56645">
    <property type="entry name" value="Acyl-CoA dehydrogenase NM domain-like"/>
    <property type="match status" value="1"/>
</dbReference>
<dbReference type="InterPro" id="IPR036250">
    <property type="entry name" value="AcylCo_DH-like_C"/>
</dbReference>
<evidence type="ECO:0000313" key="8">
    <source>
        <dbReference type="Proteomes" id="UP000018733"/>
    </source>
</evidence>
<dbReference type="Gene3D" id="1.10.540.10">
    <property type="entry name" value="Acyl-CoA dehydrogenase/oxidase, N-terminal domain"/>
    <property type="match status" value="1"/>
</dbReference>
<dbReference type="OrthoDB" id="8631480at2"/>
<accession>V8QWQ5</accession>
<dbReference type="AlphaFoldDB" id="V8QWQ5"/>
<keyword evidence="5" id="KW-0560">Oxidoreductase</keyword>
<dbReference type="eggNOG" id="COG1960">
    <property type="taxonomic scope" value="Bacteria"/>
</dbReference>
<dbReference type="PANTHER" id="PTHR43884:SF20">
    <property type="entry name" value="ACYL-COA DEHYDROGENASE FADE28"/>
    <property type="match status" value="1"/>
</dbReference>
<evidence type="ECO:0000256" key="2">
    <source>
        <dbReference type="ARBA" id="ARBA00009347"/>
    </source>
</evidence>
<evidence type="ECO:0000256" key="5">
    <source>
        <dbReference type="ARBA" id="ARBA00023002"/>
    </source>
</evidence>
<dbReference type="EMBL" id="AYXT01000009">
    <property type="protein sequence ID" value="ETF03444.1"/>
    <property type="molecule type" value="Genomic_DNA"/>
</dbReference>